<sequence length="300" mass="32363">MSLTTSAPSESVAPPQDAAPVPVGWSFLRSRRWLGYSALLVAFSLACAWFGNWQFDRRDEAQAEIARIDLNYDAAPVPLGDALTDRAGFDEDRLKWRTVEVVGEYVGDPVLARNRPGNGSVGSDLIQALELPDGSVFFVDRGWIPVSGTDDAPETLPTPAAGEVTVLARLRASEPGIAGREASGSSVPSIDVPLLAGLTGVGDRAYLGAYGQLVAETPAGETGVLAVRPERDEGPHLSYALQWYVFILIAIIGVGYAARQEYRALNPESDSVRREDRRREARSRRRGPSDAEEEDALLDG</sequence>
<comment type="similarity">
    <text evidence="2 6">Belongs to the SURF1 family.</text>
</comment>
<dbReference type="RefSeq" id="WP_208098345.1">
    <property type="nucleotide sequence ID" value="NZ_JAGDYM010000013.1"/>
</dbReference>
<dbReference type="PROSITE" id="PS50895">
    <property type="entry name" value="SURF1"/>
    <property type="match status" value="1"/>
</dbReference>
<evidence type="ECO:0000256" key="3">
    <source>
        <dbReference type="ARBA" id="ARBA00022692"/>
    </source>
</evidence>
<comment type="subcellular location">
    <subcellularLocation>
        <location evidence="6">Cell membrane</location>
        <topology evidence="6">Multi-pass membrane protein</topology>
    </subcellularLocation>
    <subcellularLocation>
        <location evidence="1">Membrane</location>
    </subcellularLocation>
</comment>
<dbReference type="InterPro" id="IPR045214">
    <property type="entry name" value="Surf1/Surf4"/>
</dbReference>
<organism evidence="8 9">
    <name type="scientific">Leucobacter weissii</name>
    <dbReference type="NCBI Taxonomy" id="1983706"/>
    <lineage>
        <taxon>Bacteria</taxon>
        <taxon>Bacillati</taxon>
        <taxon>Actinomycetota</taxon>
        <taxon>Actinomycetes</taxon>
        <taxon>Micrococcales</taxon>
        <taxon>Microbacteriaceae</taxon>
        <taxon>Leucobacter</taxon>
    </lineage>
</organism>
<name>A0A939MPZ6_9MICO</name>
<gene>
    <name evidence="8" type="ORF">J4H92_11575</name>
</gene>
<evidence type="ECO:0000256" key="7">
    <source>
        <dbReference type="SAM" id="MobiDB-lite"/>
    </source>
</evidence>
<accession>A0A939MPZ6</accession>
<dbReference type="Proteomes" id="UP000664382">
    <property type="component" value="Unassembled WGS sequence"/>
</dbReference>
<proteinExistence type="inferred from homology"/>
<dbReference type="GO" id="GO:0005886">
    <property type="term" value="C:plasma membrane"/>
    <property type="evidence" value="ECO:0007669"/>
    <property type="project" value="UniProtKB-SubCell"/>
</dbReference>
<feature type="compositionally biased region" description="Basic and acidic residues" evidence="7">
    <location>
        <begin position="270"/>
        <end position="279"/>
    </location>
</feature>
<dbReference type="AlphaFoldDB" id="A0A939MPZ6"/>
<protein>
    <recommendedName>
        <fullName evidence="6">SURF1-like protein</fullName>
    </recommendedName>
</protein>
<feature type="compositionally biased region" description="Acidic residues" evidence="7">
    <location>
        <begin position="290"/>
        <end position="300"/>
    </location>
</feature>
<dbReference type="PANTHER" id="PTHR23427">
    <property type="entry name" value="SURFEIT LOCUS PROTEIN"/>
    <property type="match status" value="1"/>
</dbReference>
<dbReference type="CDD" id="cd06662">
    <property type="entry name" value="SURF1"/>
    <property type="match status" value="1"/>
</dbReference>
<keyword evidence="9" id="KW-1185">Reference proteome</keyword>
<evidence type="ECO:0000256" key="2">
    <source>
        <dbReference type="ARBA" id="ARBA00007165"/>
    </source>
</evidence>
<dbReference type="EMBL" id="JAGDYM010000013">
    <property type="protein sequence ID" value="MBO1902587.1"/>
    <property type="molecule type" value="Genomic_DNA"/>
</dbReference>
<dbReference type="Pfam" id="PF02104">
    <property type="entry name" value="SURF1"/>
    <property type="match status" value="1"/>
</dbReference>
<feature type="transmembrane region" description="Helical" evidence="6">
    <location>
        <begin position="237"/>
        <end position="258"/>
    </location>
</feature>
<keyword evidence="6" id="KW-1003">Cell membrane</keyword>
<keyword evidence="5 6" id="KW-0472">Membrane</keyword>
<dbReference type="InterPro" id="IPR002994">
    <property type="entry name" value="Surf1/Shy1"/>
</dbReference>
<dbReference type="PANTHER" id="PTHR23427:SF2">
    <property type="entry name" value="SURFEIT LOCUS PROTEIN 1"/>
    <property type="match status" value="1"/>
</dbReference>
<reference evidence="8" key="1">
    <citation type="submission" date="2021-03" db="EMBL/GenBank/DDBJ databases">
        <title>Leucobacter chromiisoli sp. nov., isolated from chromium-containing soil of chemical plant.</title>
        <authorList>
            <person name="Xu Z."/>
        </authorList>
    </citation>
    <scope>NUCLEOTIDE SEQUENCE</scope>
    <source>
        <strain evidence="8">S27</strain>
    </source>
</reference>
<evidence type="ECO:0000313" key="9">
    <source>
        <dbReference type="Proteomes" id="UP000664382"/>
    </source>
</evidence>
<evidence type="ECO:0000256" key="6">
    <source>
        <dbReference type="RuleBase" id="RU363076"/>
    </source>
</evidence>
<comment type="caution">
    <text evidence="8">The sequence shown here is derived from an EMBL/GenBank/DDBJ whole genome shotgun (WGS) entry which is preliminary data.</text>
</comment>
<keyword evidence="3 6" id="KW-0812">Transmembrane</keyword>
<evidence type="ECO:0000313" key="8">
    <source>
        <dbReference type="EMBL" id="MBO1902587.1"/>
    </source>
</evidence>
<evidence type="ECO:0000256" key="4">
    <source>
        <dbReference type="ARBA" id="ARBA00022989"/>
    </source>
</evidence>
<feature type="transmembrane region" description="Helical" evidence="6">
    <location>
        <begin position="33"/>
        <end position="51"/>
    </location>
</feature>
<keyword evidence="4 6" id="KW-1133">Transmembrane helix</keyword>
<evidence type="ECO:0000256" key="1">
    <source>
        <dbReference type="ARBA" id="ARBA00004370"/>
    </source>
</evidence>
<evidence type="ECO:0000256" key="5">
    <source>
        <dbReference type="ARBA" id="ARBA00023136"/>
    </source>
</evidence>
<feature type="region of interest" description="Disordered" evidence="7">
    <location>
        <begin position="266"/>
        <end position="300"/>
    </location>
</feature>